<evidence type="ECO:0000256" key="5">
    <source>
        <dbReference type="ARBA" id="ARBA00023277"/>
    </source>
</evidence>
<dbReference type="GO" id="GO:0000272">
    <property type="term" value="P:polysaccharide catabolic process"/>
    <property type="evidence" value="ECO:0007669"/>
    <property type="project" value="UniProtKB-KW"/>
</dbReference>
<feature type="chain" id="PRO_5007995338" description="chitinase" evidence="10">
    <location>
        <begin position="22"/>
        <end position="996"/>
    </location>
</feature>
<evidence type="ECO:0000256" key="10">
    <source>
        <dbReference type="SAM" id="SignalP"/>
    </source>
</evidence>
<evidence type="ECO:0000313" key="13">
    <source>
        <dbReference type="Proteomes" id="UP000070133"/>
    </source>
</evidence>
<keyword evidence="5" id="KW-0119">Carbohydrate metabolism</keyword>
<keyword evidence="13" id="KW-1185">Reference proteome</keyword>
<dbReference type="GO" id="GO:0006032">
    <property type="term" value="P:chitin catabolic process"/>
    <property type="evidence" value="ECO:0007669"/>
    <property type="project" value="UniProtKB-KW"/>
</dbReference>
<evidence type="ECO:0000256" key="9">
    <source>
        <dbReference type="SAM" id="MobiDB-lite"/>
    </source>
</evidence>
<dbReference type="InterPro" id="IPR001579">
    <property type="entry name" value="Glyco_hydro_18_chit_AS"/>
</dbReference>
<dbReference type="PANTHER" id="PTHR45708">
    <property type="entry name" value="ENDOCHITINASE"/>
    <property type="match status" value="1"/>
</dbReference>
<evidence type="ECO:0000256" key="4">
    <source>
        <dbReference type="ARBA" id="ARBA00023024"/>
    </source>
</evidence>
<evidence type="ECO:0000313" key="12">
    <source>
        <dbReference type="EMBL" id="KXT03344.1"/>
    </source>
</evidence>
<proteinExistence type="predicted"/>
<dbReference type="Pfam" id="PF00704">
    <property type="entry name" value="Glyco_hydro_18"/>
    <property type="match status" value="1"/>
</dbReference>
<dbReference type="PANTHER" id="PTHR45708:SF49">
    <property type="entry name" value="ENDOCHITINASE"/>
    <property type="match status" value="1"/>
</dbReference>
<keyword evidence="10" id="KW-0732">Signal</keyword>
<dbReference type="Gene3D" id="3.20.20.80">
    <property type="entry name" value="Glycosidases"/>
    <property type="match status" value="1"/>
</dbReference>
<dbReference type="OrthoDB" id="6020543at2759"/>
<feature type="signal peptide" evidence="10">
    <location>
        <begin position="1"/>
        <end position="21"/>
    </location>
</feature>
<evidence type="ECO:0000256" key="2">
    <source>
        <dbReference type="ARBA" id="ARBA00012729"/>
    </source>
</evidence>
<evidence type="ECO:0000256" key="6">
    <source>
        <dbReference type="ARBA" id="ARBA00023295"/>
    </source>
</evidence>
<dbReference type="GO" id="GO:0008843">
    <property type="term" value="F:endochitinase activity"/>
    <property type="evidence" value="ECO:0007669"/>
    <property type="project" value="UniProtKB-EC"/>
</dbReference>
<evidence type="ECO:0000259" key="11">
    <source>
        <dbReference type="PROSITE" id="PS51910"/>
    </source>
</evidence>
<feature type="compositionally biased region" description="Low complexity" evidence="9">
    <location>
        <begin position="342"/>
        <end position="382"/>
    </location>
</feature>
<dbReference type="InterPro" id="IPR001223">
    <property type="entry name" value="Glyco_hydro18_cat"/>
</dbReference>
<keyword evidence="6 8" id="KW-0326">Glycosidase</keyword>
<dbReference type="PROSITE" id="PS01095">
    <property type="entry name" value="GH18_1"/>
    <property type="match status" value="1"/>
</dbReference>
<dbReference type="EMBL" id="LFZN01000031">
    <property type="protein sequence ID" value="KXT03344.1"/>
    <property type="molecule type" value="Genomic_DNA"/>
</dbReference>
<feature type="region of interest" description="Disordered" evidence="9">
    <location>
        <begin position="211"/>
        <end position="274"/>
    </location>
</feature>
<dbReference type="EC" id="3.2.1.14" evidence="2"/>
<dbReference type="SUPFAM" id="SSF51445">
    <property type="entry name" value="(Trans)glycosidases"/>
    <property type="match status" value="1"/>
</dbReference>
<dbReference type="PROSITE" id="PS51910">
    <property type="entry name" value="GH18_2"/>
    <property type="match status" value="1"/>
</dbReference>
<feature type="domain" description="GH18" evidence="11">
    <location>
        <begin position="668"/>
        <end position="971"/>
    </location>
</feature>
<evidence type="ECO:0000256" key="7">
    <source>
        <dbReference type="ARBA" id="ARBA00023326"/>
    </source>
</evidence>
<comment type="caution">
    <text evidence="12">The sequence shown here is derived from an EMBL/GenBank/DDBJ whole genome shotgun (WGS) entry which is preliminary data.</text>
</comment>
<gene>
    <name evidence="12" type="ORF">AC578_3945</name>
</gene>
<organism evidence="12 13">
    <name type="scientific">Pseudocercospora eumusae</name>
    <dbReference type="NCBI Taxonomy" id="321146"/>
    <lineage>
        <taxon>Eukaryota</taxon>
        <taxon>Fungi</taxon>
        <taxon>Dikarya</taxon>
        <taxon>Ascomycota</taxon>
        <taxon>Pezizomycotina</taxon>
        <taxon>Dothideomycetes</taxon>
        <taxon>Dothideomycetidae</taxon>
        <taxon>Mycosphaerellales</taxon>
        <taxon>Mycosphaerellaceae</taxon>
        <taxon>Pseudocercospora</taxon>
    </lineage>
</organism>
<sequence length="996" mass="103159">MTIHNILCTLILMELNTTIHGSTSWIRNATAAAELRSFGACLLGCDSYTANGYGEAVWDRVSTCYLKLIVAMGGFLEAGTDNDGINFQTGEGSTVVTATSSATGDIPVSTSTFPRTTAMDSDASTSSINTAYIRTSFPPSLSSSCTSRTIAASSRSIFASGSESNSHDSTTSSTISIGGQITAVAMSSGDQASSSSDRDTTCSILTSVSGWTSSVSSDSLGTWSTSDSGSASSSAATASMPSPSASTSSGSSTSATSWHTSPSSASTTDGGSQVSSLLMSSSIMGASKSKSNSSEQPTGSITASSISSSLASLTGAGASTSSAVNSSSDSEYVRSNSLVRYSNSPSCTDSSSAATSLSASTSSNASTSSSNSTSPSSSASQSLSSSVLSSTSVSSILSTQPTSNSASTLTSRSATNTSVSTIASSLQTSSSAYTNTAVSGSLLGNTTSLIPGLATTSTGSVPAPNSTNILTSANTTAPQTASQVAIGSGSGTTTITSFSLSTVTFSTAFQQTSNESLGSSCLTTSGGFRAISSTLPFDPTMNSRTASLASSTINLRIVLQALRLFLLGHRQHQSAYRRQLQAFQAPSASHVTQATQARLAAQVALDPALLRHLHHRRLSRQQVLKCNRAVCVSPVKKIINTISQPLLKIVHDEPRADCVYTFDRAAQTNLAVYWGASPATTNGSLLTLCQNPNVDMIMIAFLGAFFGPNGYPSLKIGGRSCRAATTAQQATAPGLVDCVAMAPMISECQRIGKPILLSIGGSTSTSNFSSADQATEFASTLWTLFGADLDNTTTRPIRPFGTDVVLDGFDIDAENDMPDHYGTFASALRAKYATDTSKPYYLSGSPHCPIPDTSLPLDAMLQFDWVWPRFYNAMKCNMNSAGFLDSLSAWSRQLSINGTIGPRLLPGVAVSNLTSSGSVPAADLNNYISQINLANIPNFGGLMLWDGSFALASDNNGIDYLTCAKRSLVDLANTIRTASLRKRDLLLRILPTWLFK</sequence>
<keyword evidence="7" id="KW-0624">Polysaccharide degradation</keyword>
<protein>
    <recommendedName>
        <fullName evidence="2">chitinase</fullName>
        <ecNumber evidence="2">3.2.1.14</ecNumber>
    </recommendedName>
</protein>
<evidence type="ECO:0000256" key="1">
    <source>
        <dbReference type="ARBA" id="ARBA00000822"/>
    </source>
</evidence>
<dbReference type="InterPro" id="IPR050542">
    <property type="entry name" value="Glycosyl_Hydrlase18_Chitinase"/>
</dbReference>
<comment type="catalytic activity">
    <reaction evidence="1">
        <text>Random endo-hydrolysis of N-acetyl-beta-D-glucosaminide (1-&gt;4)-beta-linkages in chitin and chitodextrins.</text>
        <dbReference type="EC" id="3.2.1.14"/>
    </reaction>
</comment>
<dbReference type="EMBL" id="LFZN01000031">
    <property type="protein sequence ID" value="KXT03345.1"/>
    <property type="molecule type" value="Genomic_DNA"/>
</dbReference>
<dbReference type="AlphaFoldDB" id="A0A139HLK1"/>
<keyword evidence="3 8" id="KW-0378">Hydrolase</keyword>
<name>A0A139HLK1_9PEZI</name>
<keyword evidence="4" id="KW-0146">Chitin degradation</keyword>
<feature type="region of interest" description="Disordered" evidence="9">
    <location>
        <begin position="340"/>
        <end position="382"/>
    </location>
</feature>
<evidence type="ECO:0000256" key="8">
    <source>
        <dbReference type="RuleBase" id="RU000489"/>
    </source>
</evidence>
<dbReference type="GO" id="GO:0005576">
    <property type="term" value="C:extracellular region"/>
    <property type="evidence" value="ECO:0007669"/>
    <property type="project" value="TreeGrafter"/>
</dbReference>
<reference evidence="12 13" key="1">
    <citation type="submission" date="2015-07" db="EMBL/GenBank/DDBJ databases">
        <title>Comparative genomics of the Sigatoka disease complex on banana suggests a link between parallel evolutionary changes in Pseudocercospora fijiensis and Pseudocercospora eumusae and increased virulence on the banana host.</title>
        <authorList>
            <person name="Chang T.-C."/>
            <person name="Salvucci A."/>
            <person name="Crous P.W."/>
            <person name="Stergiopoulos I."/>
        </authorList>
    </citation>
    <scope>NUCLEOTIDE SEQUENCE [LARGE SCALE GENOMIC DNA]</scope>
    <source>
        <strain evidence="12 13">CBS 114824</strain>
    </source>
</reference>
<accession>A0A139HLK1</accession>
<evidence type="ECO:0000256" key="3">
    <source>
        <dbReference type="ARBA" id="ARBA00022801"/>
    </source>
</evidence>
<dbReference type="Proteomes" id="UP000070133">
    <property type="component" value="Unassembled WGS sequence"/>
</dbReference>
<dbReference type="STRING" id="321146.A0A139HLK1"/>
<dbReference type="InterPro" id="IPR017853">
    <property type="entry name" value="GH"/>
</dbReference>